<keyword evidence="10" id="KW-0808">Transferase</keyword>
<dbReference type="PROSITE" id="PS01124">
    <property type="entry name" value="HTH_ARAC_FAMILY_2"/>
    <property type="match status" value="1"/>
</dbReference>
<evidence type="ECO:0000256" key="5">
    <source>
        <dbReference type="ARBA" id="ARBA00023163"/>
    </source>
</evidence>
<dbReference type="SUPFAM" id="SSF52172">
    <property type="entry name" value="CheY-like"/>
    <property type="match status" value="1"/>
</dbReference>
<dbReference type="Gene3D" id="3.40.50.2300">
    <property type="match status" value="1"/>
</dbReference>
<sequence length="1374" mass="156695">MLGFILLSLVHLTHAQNQFPKLQFKHIKNEDGLSNSTIEAIFQDQRGFMWFGTRDGLNRYDGYQILVYKFDAKDPHSISDNYITCLYEDQQHTLWVGTLNGLNKYDPILNRFTAYKNDPSKPQSLSHNHITGIYEDKPGRLWVSTLGGGINLFSPREGTFTALRKAQGLNSDEVHCLFEDHQHNFWVGTAQGLHLLDRERKKLTLVPMPGDGKGGSYPSIHAISADRAGQMLLGTSDNGLIVYQPRQRSFVQHTHSVANAHSISSNLIRSILVGKNGSIWIGSINGGLDVFEPATGKFFNHQNEPDNPRSLSQRTVSAIFEDNQGNTWVGTHRGGVNLYMPKTDKFALFRQEPKPNSLSYNDVKAFCEDRSGNIWIGTDGGGLNRFERSTQAFRHYKYNPFDTRSIGSNEVLDVFEDSAGNLWVGAWGGGLNLYHRDRDDFTRFQHQARDTQSISSNYIQKIFEDRQKNLWVATYFGGLNLFDPEKKSFRRITRSRSGKTSLYGNNVVSINEDSLGNIWIGTDDGGLNCLNQASGEFTHYFHKGEKKPDLRVIFVDRKGNLWLGQAGLYRFDPQRNSFALFTEKAGLASEFIKGIAEDERGNLWISTSNGLTQIHPETLNFRKYNTADGLQGLEFEANAFLKTRDGQLFFGGVNGFNAFYPRDILTNQYRPPVYITDFHLYNQKVIPGKPGSPLQRDISLTDKIVLTYKQATFSFGYAALNYTAAENNHYAYKLENWDKDWNEVNHEKRASYTNVSPGEYTFRVKASNNDGIWNETGRSIKVVILPPFWATWWFRTLVALVLAAGFYAYYRFRRELEIKKLEEQKKEELHQLQLQFFTNISHEFRTPLSLILGPIEKLLKEETRLAQRRDYQVIQRNTNRLLHLINELMDFRKSETGVLHLHVMEGNVEWFLQEIAEEFSVLAQEKNITFTVKQGHTLQGTWFDRQILEKILINLISNSFKYTPNGGAITLETFDALEKFKPVFTNELSIKNDYSGKNYIYFRVADNGIGISKDSIAHLFERFYRIADSHLGSGIGLAFVKSLTALHKGQIYVYSEREKGTEIIIGIPCAKEDYTTQEQWLEGSVMPAKLESIHAQYDYFMPLAEEKSSTDVADHTFLQQSPHILIVDDNEELRGFLREVLSAKYHISEAADGQEGHQKVKAEMPDLIISDIMMPVMDGIEFCKKVKADLDTAHIPFMLLTAKDAVESQIEGTGSGANYYFAKPISIELLELSIANIFAQKQKLVERYVNDHHAELKDQVHSTLDKQFLENLIGIIESNLSNPELNIDYICTQLGMSRTKLYNKIKSLTNQSINDFVRTVRLKNAVKLMVNQDMSLAEVMYSVGIQTQSYFTKAFKAEFGKTPSQYLKELQGRG</sequence>
<dbReference type="SMART" id="SM00387">
    <property type="entry name" value="HATPase_c"/>
    <property type="match status" value="1"/>
</dbReference>
<evidence type="ECO:0000259" key="7">
    <source>
        <dbReference type="PROSITE" id="PS01124"/>
    </source>
</evidence>
<evidence type="ECO:0000259" key="8">
    <source>
        <dbReference type="PROSITE" id="PS50109"/>
    </source>
</evidence>
<dbReference type="InterPro" id="IPR013783">
    <property type="entry name" value="Ig-like_fold"/>
</dbReference>
<dbReference type="Pfam" id="PF12833">
    <property type="entry name" value="HTH_18"/>
    <property type="match status" value="1"/>
</dbReference>
<gene>
    <name evidence="10" type="ordered locus">Halhy_4888</name>
</gene>
<dbReference type="PANTHER" id="PTHR43547">
    <property type="entry name" value="TWO-COMPONENT HISTIDINE KINASE"/>
    <property type="match status" value="1"/>
</dbReference>
<dbReference type="InterPro" id="IPR003661">
    <property type="entry name" value="HisK_dim/P_dom"/>
</dbReference>
<keyword evidence="10" id="KW-0418">Kinase</keyword>
<dbReference type="InterPro" id="IPR004358">
    <property type="entry name" value="Sig_transdc_His_kin-like_C"/>
</dbReference>
<evidence type="ECO:0000256" key="6">
    <source>
        <dbReference type="PROSITE-ProRule" id="PRU00169"/>
    </source>
</evidence>
<keyword evidence="3 6" id="KW-0597">Phosphoprotein</keyword>
<dbReference type="PROSITE" id="PS50109">
    <property type="entry name" value="HIS_KIN"/>
    <property type="match status" value="1"/>
</dbReference>
<dbReference type="SMART" id="SM00388">
    <property type="entry name" value="HisKA"/>
    <property type="match status" value="1"/>
</dbReference>
<dbReference type="PRINTS" id="PR00344">
    <property type="entry name" value="BCTRLSENSOR"/>
</dbReference>
<dbReference type="GO" id="GO:0003700">
    <property type="term" value="F:DNA-binding transcription factor activity"/>
    <property type="evidence" value="ECO:0007669"/>
    <property type="project" value="InterPro"/>
</dbReference>
<evidence type="ECO:0000259" key="9">
    <source>
        <dbReference type="PROSITE" id="PS50110"/>
    </source>
</evidence>
<dbReference type="Gene3D" id="2.130.10.10">
    <property type="entry name" value="YVTN repeat-like/Quinoprotein amine dehydrogenase"/>
    <property type="match status" value="2"/>
</dbReference>
<protein>
    <recommendedName>
        <fullName evidence="2">histidine kinase</fullName>
        <ecNumber evidence="2">2.7.13.3</ecNumber>
    </recommendedName>
</protein>
<dbReference type="InterPro" id="IPR015943">
    <property type="entry name" value="WD40/YVTN_repeat-like_dom_sf"/>
</dbReference>
<dbReference type="FunFam" id="1.10.287.130:FF:000045">
    <property type="entry name" value="Two-component system sensor histidine kinase/response regulator"/>
    <property type="match status" value="1"/>
</dbReference>
<dbReference type="SUPFAM" id="SSF55874">
    <property type="entry name" value="ATPase domain of HSP90 chaperone/DNA topoisomerase II/histidine kinase"/>
    <property type="match status" value="1"/>
</dbReference>
<dbReference type="SUPFAM" id="SSF63829">
    <property type="entry name" value="Calcium-dependent phosphotriesterase"/>
    <property type="match status" value="3"/>
</dbReference>
<dbReference type="PROSITE" id="PS50110">
    <property type="entry name" value="RESPONSE_REGULATORY"/>
    <property type="match status" value="1"/>
</dbReference>
<evidence type="ECO:0000256" key="2">
    <source>
        <dbReference type="ARBA" id="ARBA00012438"/>
    </source>
</evidence>
<dbReference type="InterPro" id="IPR011006">
    <property type="entry name" value="CheY-like_superfamily"/>
</dbReference>
<dbReference type="GO" id="GO:0000155">
    <property type="term" value="F:phosphorelay sensor kinase activity"/>
    <property type="evidence" value="ECO:0007669"/>
    <property type="project" value="InterPro"/>
</dbReference>
<dbReference type="SUPFAM" id="SSF46689">
    <property type="entry name" value="Homeodomain-like"/>
    <property type="match status" value="1"/>
</dbReference>
<dbReference type="InterPro" id="IPR009057">
    <property type="entry name" value="Homeodomain-like_sf"/>
</dbReference>
<organism evidence="10 11">
    <name type="scientific">Haliscomenobacter hydrossis (strain ATCC 27775 / DSM 1100 / LMG 10767 / O)</name>
    <dbReference type="NCBI Taxonomy" id="760192"/>
    <lineage>
        <taxon>Bacteria</taxon>
        <taxon>Pseudomonadati</taxon>
        <taxon>Bacteroidota</taxon>
        <taxon>Saprospiria</taxon>
        <taxon>Saprospirales</taxon>
        <taxon>Haliscomenobacteraceae</taxon>
        <taxon>Haliscomenobacter</taxon>
    </lineage>
</organism>
<keyword evidence="5" id="KW-0804">Transcription</keyword>
<dbReference type="KEGG" id="hhy:Halhy_4888"/>
<dbReference type="GO" id="GO:0043565">
    <property type="term" value="F:sequence-specific DNA binding"/>
    <property type="evidence" value="ECO:0007669"/>
    <property type="project" value="InterPro"/>
</dbReference>
<dbReference type="SUPFAM" id="SSF47384">
    <property type="entry name" value="Homodimeric domain of signal transducing histidine kinase"/>
    <property type="match status" value="1"/>
</dbReference>
<dbReference type="SMART" id="SM00448">
    <property type="entry name" value="REC"/>
    <property type="match status" value="1"/>
</dbReference>
<reference key="2">
    <citation type="submission" date="2011-04" db="EMBL/GenBank/DDBJ databases">
        <title>Complete sequence of chromosome of Haliscomenobacter hydrossis DSM 1100.</title>
        <authorList>
            <consortium name="US DOE Joint Genome Institute (JGI-PGF)"/>
            <person name="Lucas S."/>
            <person name="Han J."/>
            <person name="Lapidus A."/>
            <person name="Bruce D."/>
            <person name="Goodwin L."/>
            <person name="Pitluck S."/>
            <person name="Peters L."/>
            <person name="Kyrpides N."/>
            <person name="Mavromatis K."/>
            <person name="Ivanova N."/>
            <person name="Ovchinnikova G."/>
            <person name="Pagani I."/>
            <person name="Daligault H."/>
            <person name="Detter J.C."/>
            <person name="Han C."/>
            <person name="Land M."/>
            <person name="Hauser L."/>
            <person name="Markowitz V."/>
            <person name="Cheng J.-F."/>
            <person name="Hugenholtz P."/>
            <person name="Woyke T."/>
            <person name="Wu D."/>
            <person name="Verbarg S."/>
            <person name="Frueling A."/>
            <person name="Brambilla E."/>
            <person name="Klenk H.-P."/>
            <person name="Eisen J.A."/>
        </authorList>
    </citation>
    <scope>NUCLEOTIDE SEQUENCE</scope>
    <source>
        <strain>DSM 1100</strain>
    </source>
</reference>
<dbReference type="InterPro" id="IPR011123">
    <property type="entry name" value="Y_Y_Y"/>
</dbReference>
<reference evidence="10 11" key="1">
    <citation type="journal article" date="2011" name="Stand. Genomic Sci.">
        <title>Complete genome sequence of Haliscomenobacter hydrossis type strain (O).</title>
        <authorList>
            <consortium name="US DOE Joint Genome Institute (JGI-PGF)"/>
            <person name="Daligault H."/>
            <person name="Lapidus A."/>
            <person name="Zeytun A."/>
            <person name="Nolan M."/>
            <person name="Lucas S."/>
            <person name="Del Rio T.G."/>
            <person name="Tice H."/>
            <person name="Cheng J.F."/>
            <person name="Tapia R."/>
            <person name="Han C."/>
            <person name="Goodwin L."/>
            <person name="Pitluck S."/>
            <person name="Liolios K."/>
            <person name="Pagani I."/>
            <person name="Ivanova N."/>
            <person name="Huntemann M."/>
            <person name="Mavromatis K."/>
            <person name="Mikhailova N."/>
            <person name="Pati A."/>
            <person name="Chen A."/>
            <person name="Palaniappan K."/>
            <person name="Land M."/>
            <person name="Hauser L."/>
            <person name="Brambilla E.M."/>
            <person name="Rohde M."/>
            <person name="Verbarg S."/>
            <person name="Goker M."/>
            <person name="Bristow J."/>
            <person name="Eisen J.A."/>
            <person name="Markowitz V."/>
            <person name="Hugenholtz P."/>
            <person name="Kyrpides N.C."/>
            <person name="Klenk H.P."/>
            <person name="Woyke T."/>
        </authorList>
    </citation>
    <scope>NUCLEOTIDE SEQUENCE [LARGE SCALE GENOMIC DNA]</scope>
    <source>
        <strain evidence="11">ATCC 27775 / DSM 1100 / LMG 10767 / O</strain>
    </source>
</reference>
<dbReference type="Gene3D" id="1.10.10.60">
    <property type="entry name" value="Homeodomain-like"/>
    <property type="match status" value="1"/>
</dbReference>
<name>F4L009_HALH1</name>
<feature type="modified residue" description="4-aspartylphosphate" evidence="6">
    <location>
        <position position="1171"/>
    </location>
</feature>
<dbReference type="InterPro" id="IPR036890">
    <property type="entry name" value="HATPase_C_sf"/>
</dbReference>
<dbReference type="FunFam" id="2.60.40.10:FF:000791">
    <property type="entry name" value="Two-component system sensor histidine kinase/response regulator"/>
    <property type="match status" value="1"/>
</dbReference>
<dbReference type="InterPro" id="IPR036097">
    <property type="entry name" value="HisK_dim/P_sf"/>
</dbReference>
<dbReference type="HOGENOM" id="CLU_000445_28_1_10"/>
<dbReference type="InterPro" id="IPR011110">
    <property type="entry name" value="Reg_prop"/>
</dbReference>
<dbReference type="InterPro" id="IPR001789">
    <property type="entry name" value="Sig_transdc_resp-reg_receiver"/>
</dbReference>
<dbReference type="CDD" id="cd00146">
    <property type="entry name" value="PKD"/>
    <property type="match status" value="1"/>
</dbReference>
<dbReference type="EMBL" id="CP002691">
    <property type="protein sequence ID" value="AEE52718.1"/>
    <property type="molecule type" value="Genomic_DNA"/>
</dbReference>
<dbReference type="InterPro" id="IPR018060">
    <property type="entry name" value="HTH_AraC"/>
</dbReference>
<evidence type="ECO:0000256" key="3">
    <source>
        <dbReference type="ARBA" id="ARBA00022553"/>
    </source>
</evidence>
<dbReference type="Pfam" id="PF07494">
    <property type="entry name" value="Reg_prop"/>
    <property type="match status" value="10"/>
</dbReference>
<dbReference type="EC" id="2.7.13.3" evidence="2"/>
<dbReference type="CDD" id="cd00075">
    <property type="entry name" value="HATPase"/>
    <property type="match status" value="1"/>
</dbReference>
<dbReference type="Gene3D" id="1.10.287.130">
    <property type="match status" value="1"/>
</dbReference>
<dbReference type="InterPro" id="IPR005467">
    <property type="entry name" value="His_kinase_dom"/>
</dbReference>
<evidence type="ECO:0000313" key="10">
    <source>
        <dbReference type="EMBL" id="AEE52718.1"/>
    </source>
</evidence>
<dbReference type="Pfam" id="PF02518">
    <property type="entry name" value="HATPase_c"/>
    <property type="match status" value="1"/>
</dbReference>
<proteinExistence type="predicted"/>
<dbReference type="InterPro" id="IPR003594">
    <property type="entry name" value="HATPase_dom"/>
</dbReference>
<accession>F4L009</accession>
<dbReference type="CDD" id="cd00082">
    <property type="entry name" value="HisKA"/>
    <property type="match status" value="1"/>
</dbReference>
<dbReference type="Pfam" id="PF07495">
    <property type="entry name" value="Y_Y_Y"/>
    <property type="match status" value="1"/>
</dbReference>
<evidence type="ECO:0000256" key="4">
    <source>
        <dbReference type="ARBA" id="ARBA00023015"/>
    </source>
</evidence>
<dbReference type="SMART" id="SM00342">
    <property type="entry name" value="HTH_ARAC"/>
    <property type="match status" value="1"/>
</dbReference>
<feature type="domain" description="HTH araC/xylS-type" evidence="7">
    <location>
        <begin position="1270"/>
        <end position="1369"/>
    </location>
</feature>
<dbReference type="Proteomes" id="UP000008461">
    <property type="component" value="Chromosome"/>
</dbReference>
<dbReference type="eggNOG" id="COG0745">
    <property type="taxonomic scope" value="Bacteria"/>
</dbReference>
<keyword evidence="4" id="KW-0805">Transcription regulation</keyword>
<dbReference type="Gene3D" id="2.60.40.10">
    <property type="entry name" value="Immunoglobulins"/>
    <property type="match status" value="1"/>
</dbReference>
<dbReference type="Pfam" id="PF00512">
    <property type="entry name" value="HisKA"/>
    <property type="match status" value="1"/>
</dbReference>
<dbReference type="PANTHER" id="PTHR43547:SF2">
    <property type="entry name" value="HYBRID SIGNAL TRANSDUCTION HISTIDINE KINASE C"/>
    <property type="match status" value="1"/>
</dbReference>
<dbReference type="Pfam" id="PF00072">
    <property type="entry name" value="Response_reg"/>
    <property type="match status" value="1"/>
</dbReference>
<dbReference type="CDD" id="cd17574">
    <property type="entry name" value="REC_OmpR"/>
    <property type="match status" value="1"/>
</dbReference>
<dbReference type="Gene3D" id="3.30.565.10">
    <property type="entry name" value="Histidine kinase-like ATPase, C-terminal domain"/>
    <property type="match status" value="1"/>
</dbReference>
<evidence type="ECO:0000313" key="11">
    <source>
        <dbReference type="Proteomes" id="UP000008461"/>
    </source>
</evidence>
<dbReference type="RefSeq" id="WP_013767255.1">
    <property type="nucleotide sequence ID" value="NC_015510.1"/>
</dbReference>
<dbReference type="eggNOG" id="COG5002">
    <property type="taxonomic scope" value="Bacteria"/>
</dbReference>
<feature type="domain" description="Response regulatory" evidence="9">
    <location>
        <begin position="1123"/>
        <end position="1238"/>
    </location>
</feature>
<evidence type="ECO:0000256" key="1">
    <source>
        <dbReference type="ARBA" id="ARBA00000085"/>
    </source>
</evidence>
<comment type="catalytic activity">
    <reaction evidence="1">
        <text>ATP + protein L-histidine = ADP + protein N-phospho-L-histidine.</text>
        <dbReference type="EC" id="2.7.13.3"/>
    </reaction>
</comment>
<dbReference type="eggNOG" id="COG3292">
    <property type="taxonomic scope" value="Bacteria"/>
</dbReference>
<feature type="domain" description="Histidine kinase" evidence="8">
    <location>
        <begin position="839"/>
        <end position="1071"/>
    </location>
</feature>
<keyword evidence="11" id="KW-1185">Reference proteome</keyword>
<dbReference type="STRING" id="760192.Halhy_4888"/>